<dbReference type="Gene3D" id="2.60.40.10">
    <property type="entry name" value="Immunoglobulins"/>
    <property type="match status" value="12"/>
</dbReference>
<dbReference type="InterPro" id="IPR013783">
    <property type="entry name" value="Ig-like_fold"/>
</dbReference>
<evidence type="ECO:0000313" key="4">
    <source>
        <dbReference type="Proteomes" id="UP000277437"/>
    </source>
</evidence>
<feature type="domain" description="Bacterial Ig-like" evidence="2">
    <location>
        <begin position="765"/>
        <end position="851"/>
    </location>
</feature>
<feature type="domain" description="Bacterial Ig-like" evidence="2">
    <location>
        <begin position="1142"/>
        <end position="1228"/>
    </location>
</feature>
<accession>A0AAX3FXT0</accession>
<dbReference type="PANTHER" id="PTHR47239">
    <property type="match status" value="1"/>
</dbReference>
<feature type="compositionally biased region" description="Low complexity" evidence="1">
    <location>
        <begin position="848"/>
        <end position="858"/>
    </location>
</feature>
<feature type="domain" description="Bacterial Ig-like" evidence="2">
    <location>
        <begin position="1245"/>
        <end position="1331"/>
    </location>
</feature>
<dbReference type="EMBL" id="LR134334">
    <property type="protein sequence ID" value="VEF74285.1"/>
    <property type="molecule type" value="Genomic_DNA"/>
</dbReference>
<feature type="compositionally biased region" description="Low complexity" evidence="1">
    <location>
        <begin position="381"/>
        <end position="391"/>
    </location>
</feature>
<protein>
    <submittedName>
        <fullName evidence="3">Surface adhesion protein</fullName>
    </submittedName>
</protein>
<gene>
    <name evidence="3" type="ORF">NCTC7357_02576</name>
</gene>
<dbReference type="Pfam" id="PF19077">
    <property type="entry name" value="Big_13"/>
    <property type="match status" value="11"/>
</dbReference>
<evidence type="ECO:0000259" key="2">
    <source>
        <dbReference type="Pfam" id="PF19077"/>
    </source>
</evidence>
<feature type="domain" description="Bacterial Ig-like" evidence="2">
    <location>
        <begin position="1344"/>
        <end position="1434"/>
    </location>
</feature>
<feature type="domain" description="Bacterial Ig-like" evidence="2">
    <location>
        <begin position="1039"/>
        <end position="1125"/>
    </location>
</feature>
<feature type="domain" description="Bacterial Ig-like" evidence="2">
    <location>
        <begin position="662"/>
        <end position="748"/>
    </location>
</feature>
<feature type="domain" description="Bacterial Ig-like" evidence="2">
    <location>
        <begin position="559"/>
        <end position="645"/>
    </location>
</feature>
<sequence>MSSISVNVAVVDGVTITQSVVLRATKKGTPVKIKAIADGKYILTEGEKGAAPENITLKRVGNDLYICLEDTELDQPQMIIEDFFLHPGVLLGLAEDGAYYQYVASDADSDHEAVFLVDGDSSAHVLGVEPVTFPSGLVAASGVFWPGLIGLGVLGALGGMWAASGNSGGHSGGGSNDKVILTPSLDAVIDDVGNIQGPIVKGGVTDDANPILSGTGQPGNTIEIWDNKQKIGEAQVDGNGNWTFSPEVPLVDGQHSVVIVEKDAQGNTSSPSESFEFIVDTSAPNAAEQELTDDVGPITGAIVDGTVTDDNTPTLDGTAEPGSTVIVSDNGVEIGEVEVGEDGTWSFTPETPLEDGEHSISTVVVDEAGNRSPESDPIDFVVDTTPAVPVDPAEDGTDTPAPVNPDEGGSDTPAPVNPDEGGSDIPAPVNPDEGGSDIPAPVNPDEGGSDVPAPVNPDEGGSDVPAPVNPDEGGSDVPAPVNPDEGGSDIPAPVNPDEGGSDVPAPVNPDEGGSDVPAPVSPDEGGSDVPAPVNPDEGGSDVLAPNAAEQELTDDVGPITGAIVDGTVTDDNTPTLDGTAEPGSTVIISDNGVEIGEAEVGEDGSWSFTPETPLEDGEHSISTVVVDEAGNRSPESDPIDFVVDTVAPGAAEQELTDDVGPITGAIVDGTVTDDNTPTLDGTAEPGSTVIISDNGVEIGEAEVGEDGSWSFTPETPLEDGEHSISTVVVDEAGNRSPESDPIDFVVDTVAPGAAEQELTDDVGPITGAIVDGTVTDDNTPTLDGTAEPGSTVIISDNGVEIGEAEVGEDGSWSFTPETPLEDGEHSISTVVVDEAGNRSPESDPIDFVVDTTPAVPVDPAEDGTDTPAPVNPDEGGSDIPAPVNPDEGGSDIPAPVNPDEGGSDIPAPVNPDEGGSDIPAPVNPDEGGSDIPAPVNPDEGGSDVPAPVNPDEGGSDVPAPVNPDEGGSDIPAPVNPDEGGSDVPAPVNPDEGGSDVPAPVSPDEGGSDVPAPVNPDEGGSDVLAPNAAEQELTDDVGPITGAIVDGTVTDDNTPTLDGTAEPGSTVIISDNGVEIGEAEVGEDGSWSFTPETPLEDGEHSISTVVVDEAGNRSPESDPIDFVVDTVAPGAAEQELTDDVGPITGAIVDGTVTDDNTPTLDGTAEPGSTVIISDNGVEIGEAEVGEDGSWSFTPETPLEDGEHSISTVVVDEAGNRSPESDPIDFVVDTVAPGAAEQELTDDVGPITGAIVDGTVTDDNTPTLDGTAEPGSTVIVSDNGVEIGEVEVGEDGTWSFTPETPLEDGEHSISTVVVDEAGNRSPESDPIDFVVDTSNVDVVITHAVDDVGSVTGNLSSGSVTDDTTPTLQGTATANSQVRIYDAAGTLIGEVTASADGSWSFEVPELSEGSHSFTAIATNAAGTESASTAAFVLEIDTTAPDAADQELTDDVGSITGAIVDGTVTDDNTPTLDGTAEPGSTVIVSDNGVEIGEAEVGEDGSWSFTPETPLEDGEHSISTVVVDEAGNRSPESDPIDFVVDTSSVEVAITHAVDDVGSVTGNLSSGSVTDDTTPTLQGTATANSQVRIYDAAGTLIGEVTASADGSWSFEVPELSEGSHSFTAVATNAAGNASAPSTPWVVTIDTSIQTQVVISSMSKDSGSDVNDFITNDGTAGRLIQGKLTATLKAGEKVQVSTDDGVTWQDAVVTDDGVWSVVDQSAHSSSWAIQARVVGNAGEANTARQSVTLDTSVNAPTSVSWDGSTIEITFDGSGLVIGDTLNVIVDGLIVEYGLSKADIATGTVTIPWASSAENIKAALVDSVGNVSSYREKSISGVVFVEDFNGQQAQVLEVGASYALSNITVTYTAQGPKGPNGVFNTAFGTGQTGVTTLPTSMALEIGKDVSLTIDINSKSPVNHISFVVGDMSRDEVLTITFYDQNGVAASTQVLTKEDGKLTQVIAELPEGSSFSSITFYNGADADRWTIAWIDDMVFSNTGEVIGGLVEPDTNQVVSQSDVVYYGGDADNVFSLADVGMLSSNVGGISGGTGMDTLTLTGANQILDLTALGNKLVSIEVIDLTGSGNNTLNLSLDDVLSHGESNLFHGSDTVQMMVNGNAGDVVNLDGLVSAADSGEWLAQGALKLGLTTYQIYQHSTLAAELLVQQGLQTNLI</sequence>
<reference evidence="3 4" key="1">
    <citation type="submission" date="2018-12" db="EMBL/GenBank/DDBJ databases">
        <authorList>
            <consortium name="Pathogen Informatics"/>
        </authorList>
    </citation>
    <scope>NUCLEOTIDE SEQUENCE [LARGE SCALE GENOMIC DNA]</scope>
    <source>
        <strain evidence="3 4">NCTC7357</strain>
    </source>
</reference>
<feature type="domain" description="Bacterial Ig-like" evidence="2">
    <location>
        <begin position="1550"/>
        <end position="1640"/>
    </location>
</feature>
<feature type="region of interest" description="Disordered" evidence="1">
    <location>
        <begin position="834"/>
        <end position="1062"/>
    </location>
</feature>
<dbReference type="Proteomes" id="UP000277437">
    <property type="component" value="Chromosome"/>
</dbReference>
<feature type="domain" description="Bacterial Ig-like" evidence="2">
    <location>
        <begin position="203"/>
        <end position="281"/>
    </location>
</feature>
<feature type="region of interest" description="Disordered" evidence="1">
    <location>
        <begin position="367"/>
        <end position="583"/>
    </location>
</feature>
<evidence type="ECO:0000313" key="3">
    <source>
        <dbReference type="EMBL" id="VEF74285.1"/>
    </source>
</evidence>
<organism evidence="3 4">
    <name type="scientific">Pseudomonas chlororaphis</name>
    <dbReference type="NCBI Taxonomy" id="587753"/>
    <lineage>
        <taxon>Bacteria</taxon>
        <taxon>Pseudomonadati</taxon>
        <taxon>Pseudomonadota</taxon>
        <taxon>Gammaproteobacteria</taxon>
        <taxon>Pseudomonadales</taxon>
        <taxon>Pseudomonadaceae</taxon>
        <taxon>Pseudomonas</taxon>
    </lineage>
</organism>
<dbReference type="RefSeq" id="WP_124325456.1">
    <property type="nucleotide sequence ID" value="NZ_LR134334.1"/>
</dbReference>
<proteinExistence type="predicted"/>
<dbReference type="InterPro" id="IPR044016">
    <property type="entry name" value="Big_13"/>
</dbReference>
<feature type="domain" description="Bacterial Ig-like" evidence="2">
    <location>
        <begin position="298"/>
        <end position="384"/>
    </location>
</feature>
<dbReference type="PANTHER" id="PTHR47239:SF1">
    <property type="entry name" value="EXTENSIN-3-LIKE"/>
    <property type="match status" value="1"/>
</dbReference>
<evidence type="ECO:0000256" key="1">
    <source>
        <dbReference type="SAM" id="MobiDB-lite"/>
    </source>
</evidence>
<dbReference type="NCBIfam" id="NF033510">
    <property type="entry name" value="Ca_tandemer"/>
    <property type="match status" value="11"/>
</dbReference>
<feature type="domain" description="Bacterial Ig-like" evidence="2">
    <location>
        <begin position="1447"/>
        <end position="1537"/>
    </location>
</feature>
<name>A0AAX3FXT0_9PSED</name>